<dbReference type="CDD" id="cd00063">
    <property type="entry name" value="FN3"/>
    <property type="match status" value="1"/>
</dbReference>
<evidence type="ECO:0000313" key="4">
    <source>
        <dbReference type="Proteomes" id="UP001153404"/>
    </source>
</evidence>
<keyword evidence="1" id="KW-0732">Signal</keyword>
<evidence type="ECO:0000259" key="2">
    <source>
        <dbReference type="PROSITE" id="PS50853"/>
    </source>
</evidence>
<dbReference type="Proteomes" id="UP001153404">
    <property type="component" value="Unassembled WGS sequence"/>
</dbReference>
<keyword evidence="4" id="KW-1185">Reference proteome</keyword>
<name>A0A9X4KY89_9BACL</name>
<organism evidence="3 4">
    <name type="scientific">Cohnella rhizosphaerae</name>
    <dbReference type="NCBI Taxonomy" id="1457232"/>
    <lineage>
        <taxon>Bacteria</taxon>
        <taxon>Bacillati</taxon>
        <taxon>Bacillota</taxon>
        <taxon>Bacilli</taxon>
        <taxon>Bacillales</taxon>
        <taxon>Paenibacillaceae</taxon>
        <taxon>Cohnella</taxon>
    </lineage>
</organism>
<dbReference type="SUPFAM" id="SSF49265">
    <property type="entry name" value="Fibronectin type III"/>
    <property type="match status" value="1"/>
</dbReference>
<sequence>MKKVLLMLFALALLIPFIGTQKKVDAATLGQQLTAPEAGWTRYDDLNPGFKYNGTWRVDSASSTSTTKPFLNAEHWVFSGDTNGLNTSIDFEFVGKSLRIVTSINNVDSSNIVVTIDGNNYSYNAKSSSSTAVYQILVFEKNDLAFGLHTVHVQPTISGQWGWDAIDIDNTGYLVSSNVEAPLDLQAAVENDSVVLNWSSVTGASGYNIKRSTSSGGPYSTIASGVTGTTYTDNGLTYGTTYYYVVTAVNASGESVSSNEASGTPIAPAPSGRAILTLHLSDGNEKEYDLSANELTNFLDWTETATQSSKYKFVKTWNKGPFKARAEYIVYGKIVNFDVDEYEPEQ</sequence>
<dbReference type="InterPro" id="IPR003961">
    <property type="entry name" value="FN3_dom"/>
</dbReference>
<protein>
    <submittedName>
        <fullName evidence="3">Fibronectin type III domain-containing protein</fullName>
    </submittedName>
</protein>
<gene>
    <name evidence="3" type="ORF">OMP40_32075</name>
</gene>
<reference evidence="3" key="1">
    <citation type="submission" date="2022-10" db="EMBL/GenBank/DDBJ databases">
        <title>Comparative genomic analysis of Cohnella hashimotonis sp. nov., isolated from the International Space Station.</title>
        <authorList>
            <person name="Simpson A."/>
            <person name="Venkateswaran K."/>
        </authorList>
    </citation>
    <scope>NUCLEOTIDE SEQUENCE</scope>
    <source>
        <strain evidence="3">DSM 28161</strain>
    </source>
</reference>
<proteinExistence type="predicted"/>
<dbReference type="RefSeq" id="WP_277537314.1">
    <property type="nucleotide sequence ID" value="NZ_JAPDIA010000008.1"/>
</dbReference>
<accession>A0A9X4KY89</accession>
<comment type="caution">
    <text evidence="3">The sequence shown here is derived from an EMBL/GenBank/DDBJ whole genome shotgun (WGS) entry which is preliminary data.</text>
</comment>
<dbReference type="Gene3D" id="2.60.40.10">
    <property type="entry name" value="Immunoglobulins"/>
    <property type="match status" value="1"/>
</dbReference>
<feature type="chain" id="PRO_5040940739" evidence="1">
    <location>
        <begin position="27"/>
        <end position="346"/>
    </location>
</feature>
<dbReference type="EMBL" id="JAPDIA010000008">
    <property type="protein sequence ID" value="MDG0813405.1"/>
    <property type="molecule type" value="Genomic_DNA"/>
</dbReference>
<feature type="signal peptide" evidence="1">
    <location>
        <begin position="1"/>
        <end position="26"/>
    </location>
</feature>
<feature type="domain" description="Fibronectin type-III" evidence="2">
    <location>
        <begin position="181"/>
        <end position="269"/>
    </location>
</feature>
<dbReference type="InterPro" id="IPR036116">
    <property type="entry name" value="FN3_sf"/>
</dbReference>
<dbReference type="InterPro" id="IPR013783">
    <property type="entry name" value="Ig-like_fold"/>
</dbReference>
<evidence type="ECO:0000256" key="1">
    <source>
        <dbReference type="SAM" id="SignalP"/>
    </source>
</evidence>
<dbReference type="PROSITE" id="PS50853">
    <property type="entry name" value="FN3"/>
    <property type="match status" value="1"/>
</dbReference>
<dbReference type="AlphaFoldDB" id="A0A9X4KY89"/>
<dbReference type="Gene3D" id="2.60.120.260">
    <property type="entry name" value="Galactose-binding domain-like"/>
    <property type="match status" value="1"/>
</dbReference>
<dbReference type="Pfam" id="PF00041">
    <property type="entry name" value="fn3"/>
    <property type="match status" value="1"/>
</dbReference>
<evidence type="ECO:0000313" key="3">
    <source>
        <dbReference type="EMBL" id="MDG0813405.1"/>
    </source>
</evidence>
<dbReference type="SMART" id="SM00060">
    <property type="entry name" value="FN3"/>
    <property type="match status" value="1"/>
</dbReference>